<protein>
    <submittedName>
        <fullName evidence="1">Uncharacterized protein</fullName>
    </submittedName>
</protein>
<dbReference type="EMBL" id="LWLN01000003">
    <property type="protein sequence ID" value="OLZ39059.1"/>
    <property type="molecule type" value="Genomic_DNA"/>
</dbReference>
<reference evidence="3" key="2">
    <citation type="submission" date="2016-04" db="EMBL/GenBank/DDBJ databases">
        <authorList>
            <person name="Chen S.-C."/>
            <person name="Lai M.-C."/>
        </authorList>
    </citation>
    <scope>NUCLEOTIDE SEQUENCE [LARGE SCALE GENOMIC DNA]</scope>
    <source>
        <strain evidence="3">AB14</strain>
    </source>
</reference>
<gene>
    <name evidence="1" type="ORF">A6E15_19025</name>
    <name evidence="2" type="ORF">A6E15_19470</name>
</gene>
<reference evidence="1" key="1">
    <citation type="submission" date="2016-04" db="EMBL/GenBank/DDBJ databases">
        <authorList>
            <person name="Evans L.H."/>
            <person name="Alamgir A."/>
            <person name="Owens N."/>
            <person name="Weber N.D."/>
            <person name="Virtaneva K."/>
            <person name="Barbian K."/>
            <person name="Babar A."/>
            <person name="Rosenke K."/>
        </authorList>
    </citation>
    <scope>NUCLEOTIDE SEQUENCE [LARGE SCALE GENOMIC DNA]</scope>
    <source>
        <strain evidence="1">AB14</strain>
    </source>
</reference>
<evidence type="ECO:0000313" key="3">
    <source>
        <dbReference type="Proteomes" id="UP000189370"/>
    </source>
</evidence>
<name>A0A1S8ARB2_9EURY</name>
<proteinExistence type="predicted"/>
<dbReference type="Proteomes" id="UP000189370">
    <property type="component" value="Unassembled WGS sequence"/>
</dbReference>
<keyword evidence="3" id="KW-1185">Reference proteome</keyword>
<accession>A0A1S8ARB2</accession>
<organism evidence="1 3">
    <name type="scientific">Natrinema saccharevitans</name>
    <dbReference type="NCBI Taxonomy" id="301967"/>
    <lineage>
        <taxon>Archaea</taxon>
        <taxon>Methanobacteriati</taxon>
        <taxon>Methanobacteriota</taxon>
        <taxon>Stenosarchaea group</taxon>
        <taxon>Halobacteria</taxon>
        <taxon>Halobacteriales</taxon>
        <taxon>Natrialbaceae</taxon>
        <taxon>Natrinema</taxon>
    </lineage>
</organism>
<dbReference type="EMBL" id="LWLN01000003">
    <property type="protein sequence ID" value="OLZ39145.1"/>
    <property type="molecule type" value="Genomic_DNA"/>
</dbReference>
<evidence type="ECO:0000313" key="2">
    <source>
        <dbReference type="EMBL" id="OLZ39145.1"/>
    </source>
</evidence>
<dbReference type="RefSeq" id="WP_076148795.1">
    <property type="nucleotide sequence ID" value="NZ_LWLN01000003.1"/>
</dbReference>
<evidence type="ECO:0000313" key="1">
    <source>
        <dbReference type="EMBL" id="OLZ39059.1"/>
    </source>
</evidence>
<dbReference type="AlphaFoldDB" id="A0A1S8ARB2"/>
<comment type="caution">
    <text evidence="1">The sequence shown here is derived from an EMBL/GenBank/DDBJ whole genome shotgun (WGS) entry which is preliminary data.</text>
</comment>
<sequence>MSITHTQEPSVQRSERPTLECEPAEVYEEYVADDHTICSRCFRVQFALRTVAIPVRYAEDGEYGFDALEEADVGQETVLCQTQERTAAVETVHPPRVEGPLYDPDAEDPTAKFDVPLERKRANPPEKIVCRCGAIDQEEGRAPLGKQEAAEHALRIANRLEEAEIPHKRDLLAKKVLEWKSEPELASRDEDLFEHATRVAVGRALGERPAGIRFDDGSVVVDN</sequence>